<evidence type="ECO:0000313" key="1">
    <source>
        <dbReference type="EMBL" id="KAK0462386.1"/>
    </source>
</evidence>
<dbReference type="Gene3D" id="3.80.10.10">
    <property type="entry name" value="Ribonuclease Inhibitor"/>
    <property type="match status" value="1"/>
</dbReference>
<dbReference type="EMBL" id="JAUEPS010000009">
    <property type="protein sequence ID" value="KAK0462386.1"/>
    <property type="molecule type" value="Genomic_DNA"/>
</dbReference>
<protein>
    <recommendedName>
        <fullName evidence="3">F-box domain-containing protein</fullName>
    </recommendedName>
</protein>
<dbReference type="SUPFAM" id="SSF52047">
    <property type="entry name" value="RNI-like"/>
    <property type="match status" value="1"/>
</dbReference>
<keyword evidence="2" id="KW-1185">Reference proteome</keyword>
<accession>A0AA39T3S5</accession>
<gene>
    <name evidence="1" type="ORF">EV420DRAFT_1524457</name>
</gene>
<reference evidence="1" key="1">
    <citation type="submission" date="2023-06" db="EMBL/GenBank/DDBJ databases">
        <authorList>
            <consortium name="Lawrence Berkeley National Laboratory"/>
            <person name="Ahrendt S."/>
            <person name="Sahu N."/>
            <person name="Indic B."/>
            <person name="Wong-Bajracharya J."/>
            <person name="Merenyi Z."/>
            <person name="Ke H.-M."/>
            <person name="Monk M."/>
            <person name="Kocsube S."/>
            <person name="Drula E."/>
            <person name="Lipzen A."/>
            <person name="Balint B."/>
            <person name="Henrissat B."/>
            <person name="Andreopoulos B."/>
            <person name="Martin F.M."/>
            <person name="Harder C.B."/>
            <person name="Rigling D."/>
            <person name="Ford K.L."/>
            <person name="Foster G.D."/>
            <person name="Pangilinan J."/>
            <person name="Papanicolaou A."/>
            <person name="Barry K."/>
            <person name="LaButti K."/>
            <person name="Viragh M."/>
            <person name="Koriabine M."/>
            <person name="Yan M."/>
            <person name="Riley R."/>
            <person name="Champramary S."/>
            <person name="Plett K.L."/>
            <person name="Tsai I.J."/>
            <person name="Slot J."/>
            <person name="Sipos G."/>
            <person name="Plett J."/>
            <person name="Nagy L.G."/>
            <person name="Grigoriev I.V."/>
        </authorList>
    </citation>
    <scope>NUCLEOTIDE SEQUENCE</scope>
    <source>
        <strain evidence="1">CCBAS 213</strain>
    </source>
</reference>
<organism evidence="1 2">
    <name type="scientific">Armillaria tabescens</name>
    <name type="common">Ringless honey mushroom</name>
    <name type="synonym">Agaricus tabescens</name>
    <dbReference type="NCBI Taxonomy" id="1929756"/>
    <lineage>
        <taxon>Eukaryota</taxon>
        <taxon>Fungi</taxon>
        <taxon>Dikarya</taxon>
        <taxon>Basidiomycota</taxon>
        <taxon>Agaricomycotina</taxon>
        <taxon>Agaricomycetes</taxon>
        <taxon>Agaricomycetidae</taxon>
        <taxon>Agaricales</taxon>
        <taxon>Marasmiineae</taxon>
        <taxon>Physalacriaceae</taxon>
        <taxon>Desarmillaria</taxon>
    </lineage>
</organism>
<proteinExistence type="predicted"/>
<dbReference type="Proteomes" id="UP001175211">
    <property type="component" value="Unassembled WGS sequence"/>
</dbReference>
<dbReference type="AlphaFoldDB" id="A0AA39T3S5"/>
<dbReference type="InterPro" id="IPR032675">
    <property type="entry name" value="LRR_dom_sf"/>
</dbReference>
<name>A0AA39T3S5_ARMTA</name>
<dbReference type="GeneID" id="85355891"/>
<dbReference type="RefSeq" id="XP_060333998.1">
    <property type="nucleotide sequence ID" value="XM_060472343.1"/>
</dbReference>
<evidence type="ECO:0008006" key="3">
    <source>
        <dbReference type="Google" id="ProtNLM"/>
    </source>
</evidence>
<evidence type="ECO:0000313" key="2">
    <source>
        <dbReference type="Proteomes" id="UP001175211"/>
    </source>
</evidence>
<comment type="caution">
    <text evidence="1">The sequence shown here is derived from an EMBL/GenBank/DDBJ whole genome shotgun (WGS) entry which is preliminary data.</text>
</comment>
<sequence length="289" mass="32590">MNPIPADTFANAQSLHNVAFDAPSDTKLILPWKQLKELSICTFRLSPNYYFQILRDGSRLETLRLRLRPNLSQWTAAKTRLCTHPVTTLPCLRVLEIDSELSSLLNSICLPKLSSLIVCGDVESIELDLSSFVERSCNSVDNLSFSFTRIVGGFTQLLRMFPSLTSLTLRSPTFLDKAFFYAMAQKSLLPSLENFSIHNANITHDYMVPIMGMLTARQSCLKQFLMTLSLRGSPRDSEPCSIDWWLELPQKLRLETLSNAGMNIRIGTSRSRLFGSPEISYLNLGAENQ</sequence>